<keyword evidence="5" id="KW-0732">Signal</keyword>
<dbReference type="Gene3D" id="3.40.228.10">
    <property type="entry name" value="Dimethylsulfoxide Reductase, domain 2"/>
    <property type="match status" value="1"/>
</dbReference>
<dbReference type="PROSITE" id="PS51257">
    <property type="entry name" value="PROKAR_LIPOPROTEIN"/>
    <property type="match status" value="1"/>
</dbReference>
<keyword evidence="11" id="KW-1185">Reference proteome</keyword>
<evidence type="ECO:0000256" key="4">
    <source>
        <dbReference type="ARBA" id="ARBA00022723"/>
    </source>
</evidence>
<organism evidence="10 11">
    <name type="scientific">Shewanella insulae</name>
    <dbReference type="NCBI Taxonomy" id="2681496"/>
    <lineage>
        <taxon>Bacteria</taxon>
        <taxon>Pseudomonadati</taxon>
        <taxon>Pseudomonadota</taxon>
        <taxon>Gammaproteobacteria</taxon>
        <taxon>Alteromonadales</taxon>
        <taxon>Shewanellaceae</taxon>
        <taxon>Shewanella</taxon>
    </lineage>
</organism>
<dbReference type="SMART" id="SM00926">
    <property type="entry name" value="Molybdop_Fe4S4"/>
    <property type="match status" value="1"/>
</dbReference>
<comment type="similarity">
    <text evidence="1">Belongs to the prokaryotic molybdopterin-containing oxidoreductase family.</text>
</comment>
<accession>A0A6L7I346</accession>
<dbReference type="Gene3D" id="3.30.200.210">
    <property type="match status" value="1"/>
</dbReference>
<dbReference type="GO" id="GO:0016491">
    <property type="term" value="F:oxidoreductase activity"/>
    <property type="evidence" value="ECO:0007669"/>
    <property type="project" value="UniProtKB-KW"/>
</dbReference>
<dbReference type="Gene3D" id="3.40.50.740">
    <property type="match status" value="1"/>
</dbReference>
<dbReference type="PANTHER" id="PTHR43742">
    <property type="entry name" value="TRIMETHYLAMINE-N-OXIDE REDUCTASE"/>
    <property type="match status" value="1"/>
</dbReference>
<dbReference type="Proteomes" id="UP000474778">
    <property type="component" value="Unassembled WGS sequence"/>
</dbReference>
<proteinExistence type="inferred from homology"/>
<dbReference type="PANTHER" id="PTHR43742:SF9">
    <property type="entry name" value="TETRATHIONATE REDUCTASE SUBUNIT A"/>
    <property type="match status" value="1"/>
</dbReference>
<keyword evidence="8" id="KW-0411">Iron-sulfur</keyword>
<dbReference type="InterPro" id="IPR050612">
    <property type="entry name" value="Prok_Mopterin_Oxidored"/>
</dbReference>
<dbReference type="GO" id="GO:0046872">
    <property type="term" value="F:metal ion binding"/>
    <property type="evidence" value="ECO:0007669"/>
    <property type="project" value="UniProtKB-KW"/>
</dbReference>
<evidence type="ECO:0000256" key="5">
    <source>
        <dbReference type="ARBA" id="ARBA00022729"/>
    </source>
</evidence>
<dbReference type="GO" id="GO:0043546">
    <property type="term" value="F:molybdopterin cofactor binding"/>
    <property type="evidence" value="ECO:0007669"/>
    <property type="project" value="InterPro"/>
</dbReference>
<feature type="domain" description="4Fe-4S Mo/W bis-MGD-type" evidence="9">
    <location>
        <begin position="63"/>
        <end position="147"/>
    </location>
</feature>
<dbReference type="RefSeq" id="WP_160798717.1">
    <property type="nucleotide sequence ID" value="NZ_WRPA01000023.1"/>
</dbReference>
<dbReference type="InterPro" id="IPR009010">
    <property type="entry name" value="Asp_de-COase-like_dom_sf"/>
</dbReference>
<evidence type="ECO:0000256" key="7">
    <source>
        <dbReference type="ARBA" id="ARBA00023004"/>
    </source>
</evidence>
<evidence type="ECO:0000313" key="11">
    <source>
        <dbReference type="Proteomes" id="UP000474778"/>
    </source>
</evidence>
<dbReference type="InterPro" id="IPR006963">
    <property type="entry name" value="Mopterin_OxRdtase_4Fe-4S_dom"/>
</dbReference>
<dbReference type="AlphaFoldDB" id="A0A6L7I346"/>
<dbReference type="SUPFAM" id="SSF50692">
    <property type="entry name" value="ADC-like"/>
    <property type="match status" value="1"/>
</dbReference>
<sequence>MDRRKFLTQAGLVSAATITGAACSRVDAESEPKKTQDITRFGHPVAAEGGFDGEGKWQKTAGVRTAYSRCFSCYNICGLRVRVDEKTDRVLKVGGNPYCENNSGSPLPLSTEVKQSYIALAGEAGLKNRATTCAKGASCVDSVDDERRVTRVLKRAGKRGSGQWVTISYEQALQEIVEGGDLFGEGHVDGLRAIRQLDQEVKPGHSEFGSKANQLFATFCAEDYLRGSFYSRFMMQSWGTVNLGTKHAYCGAAQATGYSLGMAAGFEEWLNDVDWENVEYGLFMGTSPGSSGVSLNRVGRGLANSRVDRGFKYVCVDPLLRTTVAADTNATWLPVKPGQDAAFSFGVIRTMLEEQWFNKAHLENPSQKAAEAAGELNYTNAGHLVVMDPKHPEYRKFAKAKDFGLGGDEALIIKAGTQTLASAESGDKAELFVSKRVTDSRGRKVTLMSSLSLLRAEAQRTSMEEYAKRSGIAIKDMRQVAKDLAHYGRKACVAGNGGTNSSDGFVMGWIWATLNTLAGSHDAKGGAIYGNGPIGGMEGLYDLANIEGGVSLDGIVNACRDGAYEASTEYRFKVDQGKNPYPASTPWHEVLPAMNAAEQWTSHANGDPYSAKVLFNWRNNFLYSAASISQEVVASIADPKRLPLVVGIDCHMNETNRYADYLIPDRSMLEEYAADRMWGSHKLGVVAASPVVTPRTEKNEAGEHICMEQLLIDIALRLDLPGFGKGALATSDGRKVDLLTFEDWHARYLANVAAQCEQLPKVTEEDRLWAGLDYAMKPLKPRLTAEEATRVEALLSRGGYYQDDERYEGDFIKGAGPKCLQIYHQEVAQLRHAYSGEFYPGTPTLQEHKFWNGDSWESHWPQSEYPLLFSSYKATVRSNYAVAFKRIGEISPTNFVYMHTDTAKAQGLNDGDSVRIVTANGKPCVGTLQTDVGVAKGAVCVSHGFGHSEGFGGDDRIINGEKLAGIASRAGGTAVNQMIPADPTRNGAASMLNDYWTGANCRHGIPVRVEKV</sequence>
<dbReference type="Gene3D" id="2.40.40.20">
    <property type="match status" value="1"/>
</dbReference>
<evidence type="ECO:0000256" key="2">
    <source>
        <dbReference type="ARBA" id="ARBA00022485"/>
    </source>
</evidence>
<dbReference type="InterPro" id="IPR006657">
    <property type="entry name" value="MoPterin_dinucl-bd_dom"/>
</dbReference>
<dbReference type="SUPFAM" id="SSF53706">
    <property type="entry name" value="Formate dehydrogenase/DMSO reductase, domains 1-3"/>
    <property type="match status" value="1"/>
</dbReference>
<reference evidence="10 11" key="1">
    <citation type="submission" date="2019-12" db="EMBL/GenBank/DDBJ databases">
        <title>Shewanella insulae sp. nov., isolated from a tidal flat.</title>
        <authorList>
            <person name="Yoon J.-H."/>
        </authorList>
    </citation>
    <scope>NUCLEOTIDE SEQUENCE [LARGE SCALE GENOMIC DNA]</scope>
    <source>
        <strain evidence="10 11">JBTF-M18</strain>
    </source>
</reference>
<name>A0A6L7I346_9GAMM</name>
<evidence type="ECO:0000256" key="6">
    <source>
        <dbReference type="ARBA" id="ARBA00023002"/>
    </source>
</evidence>
<keyword evidence="3" id="KW-0500">Molybdenum</keyword>
<dbReference type="InterPro" id="IPR006656">
    <property type="entry name" value="Mopterin_OxRdtase"/>
</dbReference>
<evidence type="ECO:0000256" key="3">
    <source>
        <dbReference type="ARBA" id="ARBA00022505"/>
    </source>
</evidence>
<dbReference type="PROSITE" id="PS51669">
    <property type="entry name" value="4FE4S_MOW_BIS_MGD"/>
    <property type="match status" value="1"/>
</dbReference>
<protein>
    <submittedName>
        <fullName evidence="10">Tetrathionate reductase subunit TtrA</fullName>
    </submittedName>
</protein>
<dbReference type="EMBL" id="WRPA01000023">
    <property type="protein sequence ID" value="MXR70710.1"/>
    <property type="molecule type" value="Genomic_DNA"/>
</dbReference>
<keyword evidence="7" id="KW-0408">Iron</keyword>
<dbReference type="GO" id="GO:0051539">
    <property type="term" value="F:4 iron, 4 sulfur cluster binding"/>
    <property type="evidence" value="ECO:0007669"/>
    <property type="project" value="UniProtKB-KW"/>
</dbReference>
<comment type="caution">
    <text evidence="10">The sequence shown here is derived from an EMBL/GenBank/DDBJ whole genome shotgun (WGS) entry which is preliminary data.</text>
</comment>
<evidence type="ECO:0000259" key="9">
    <source>
        <dbReference type="PROSITE" id="PS51669"/>
    </source>
</evidence>
<dbReference type="Pfam" id="PF00384">
    <property type="entry name" value="Molybdopterin"/>
    <property type="match status" value="1"/>
</dbReference>
<keyword evidence="6" id="KW-0560">Oxidoreductase</keyword>
<evidence type="ECO:0000256" key="8">
    <source>
        <dbReference type="ARBA" id="ARBA00023014"/>
    </source>
</evidence>
<keyword evidence="2" id="KW-0004">4Fe-4S</keyword>
<evidence type="ECO:0000313" key="10">
    <source>
        <dbReference type="EMBL" id="MXR70710.1"/>
    </source>
</evidence>
<keyword evidence="4" id="KW-0479">Metal-binding</keyword>
<gene>
    <name evidence="10" type="primary">ttrA</name>
    <name evidence="10" type="ORF">GNT65_18810</name>
</gene>
<dbReference type="Pfam" id="PF01568">
    <property type="entry name" value="Molydop_binding"/>
    <property type="match status" value="1"/>
</dbReference>
<evidence type="ECO:0000256" key="1">
    <source>
        <dbReference type="ARBA" id="ARBA00010312"/>
    </source>
</evidence>